<dbReference type="RefSeq" id="WP_125578848.1">
    <property type="nucleotide sequence ID" value="NZ_JBHTOF010000015.1"/>
</dbReference>
<keyword evidence="4 6" id="KW-1133">Transmembrane helix</keyword>
<evidence type="ECO:0000256" key="4">
    <source>
        <dbReference type="ARBA" id="ARBA00022989"/>
    </source>
</evidence>
<dbReference type="InterPro" id="IPR005226">
    <property type="entry name" value="UPF0014_fam"/>
</dbReference>
<reference evidence="8" key="1">
    <citation type="journal article" date="2019" name="Int. J. Syst. Evol. Microbiol.">
        <title>The Global Catalogue of Microorganisms (GCM) 10K type strain sequencing project: providing services to taxonomists for standard genome sequencing and annotation.</title>
        <authorList>
            <consortium name="The Broad Institute Genomics Platform"/>
            <consortium name="The Broad Institute Genome Sequencing Center for Infectious Disease"/>
            <person name="Wu L."/>
            <person name="Ma J."/>
        </authorList>
    </citation>
    <scope>NUCLEOTIDE SEQUENCE [LARGE SCALE GENOMIC DNA]</scope>
    <source>
        <strain evidence="8">CCM 8951</strain>
    </source>
</reference>
<dbReference type="Pfam" id="PF03649">
    <property type="entry name" value="UPF0014"/>
    <property type="match status" value="1"/>
</dbReference>
<comment type="subcellular location">
    <subcellularLocation>
        <location evidence="1">Membrane</location>
        <topology evidence="1">Multi-pass membrane protein</topology>
    </subcellularLocation>
</comment>
<keyword evidence="8" id="KW-1185">Reference proteome</keyword>
<keyword evidence="5 6" id="KW-0472">Membrane</keyword>
<dbReference type="PANTHER" id="PTHR30028:SF0">
    <property type="entry name" value="PROTEIN ALUMINUM SENSITIVE 3"/>
    <property type="match status" value="1"/>
</dbReference>
<feature type="transmembrane region" description="Helical" evidence="6">
    <location>
        <begin position="6"/>
        <end position="24"/>
    </location>
</feature>
<comment type="similarity">
    <text evidence="2">Belongs to the UPF0014 family.</text>
</comment>
<feature type="transmembrane region" description="Helical" evidence="6">
    <location>
        <begin position="64"/>
        <end position="82"/>
    </location>
</feature>
<dbReference type="PANTHER" id="PTHR30028">
    <property type="entry name" value="UPF0014 INNER MEMBRANE PROTEIN YBBM-RELATED"/>
    <property type="match status" value="1"/>
</dbReference>
<proteinExistence type="inferred from homology"/>
<evidence type="ECO:0000256" key="1">
    <source>
        <dbReference type="ARBA" id="ARBA00004141"/>
    </source>
</evidence>
<evidence type="ECO:0000256" key="3">
    <source>
        <dbReference type="ARBA" id="ARBA00022692"/>
    </source>
</evidence>
<dbReference type="Proteomes" id="UP001597244">
    <property type="component" value="Unassembled WGS sequence"/>
</dbReference>
<gene>
    <name evidence="7" type="ORF">ACFQ4L_01220</name>
</gene>
<protein>
    <submittedName>
        <fullName evidence="7">ABC transporter permease</fullName>
    </submittedName>
</protein>
<organism evidence="7 8">
    <name type="scientific">Lapidilactobacillus mulanensis</name>
    <dbReference type="NCBI Taxonomy" id="2485999"/>
    <lineage>
        <taxon>Bacteria</taxon>
        <taxon>Bacillati</taxon>
        <taxon>Bacillota</taxon>
        <taxon>Bacilli</taxon>
        <taxon>Lactobacillales</taxon>
        <taxon>Lactobacillaceae</taxon>
        <taxon>Lapidilactobacillus</taxon>
    </lineage>
</organism>
<evidence type="ECO:0000313" key="8">
    <source>
        <dbReference type="Proteomes" id="UP001597244"/>
    </source>
</evidence>
<evidence type="ECO:0000256" key="5">
    <source>
        <dbReference type="ARBA" id="ARBA00023136"/>
    </source>
</evidence>
<sequence>MKQLSVNNLSLVFAFALVLVAVVISQREKLTLTKDIFYSIARAVVQLVIVGYLLKYIFRVNNVVLTGLMSFFIVLNAAWNAYKRDPNPHKRYWDSLLAILVSTYVTMGVLVLARAIKFVPAQIIPISGMIASNSMVAIGLCYRNMNQQFHDQRQQVLEKLALGADNKLAALPILRASIKTAMQPTIDSAKTVGLVSLPGMMSGLIFAGVDPVYAIKYQIMVTFMLMSTTSLGSIIAGYAAYKNYFNEHDQLIEL</sequence>
<accession>A0ABW4DLM1</accession>
<comment type="caution">
    <text evidence="7">The sequence shown here is derived from an EMBL/GenBank/DDBJ whole genome shotgun (WGS) entry which is preliminary data.</text>
</comment>
<evidence type="ECO:0000256" key="6">
    <source>
        <dbReference type="SAM" id="Phobius"/>
    </source>
</evidence>
<evidence type="ECO:0000313" key="7">
    <source>
        <dbReference type="EMBL" id="MFD1464713.1"/>
    </source>
</evidence>
<feature type="transmembrane region" description="Helical" evidence="6">
    <location>
        <begin position="219"/>
        <end position="241"/>
    </location>
</feature>
<feature type="transmembrane region" description="Helical" evidence="6">
    <location>
        <begin position="94"/>
        <end position="116"/>
    </location>
</feature>
<feature type="transmembrane region" description="Helical" evidence="6">
    <location>
        <begin position="192"/>
        <end position="213"/>
    </location>
</feature>
<evidence type="ECO:0000256" key="2">
    <source>
        <dbReference type="ARBA" id="ARBA00005268"/>
    </source>
</evidence>
<keyword evidence="3 6" id="KW-0812">Transmembrane</keyword>
<name>A0ABW4DLM1_9LACO</name>
<feature type="transmembrane region" description="Helical" evidence="6">
    <location>
        <begin position="122"/>
        <end position="142"/>
    </location>
</feature>
<dbReference type="EMBL" id="JBHTOF010000015">
    <property type="protein sequence ID" value="MFD1464713.1"/>
    <property type="molecule type" value="Genomic_DNA"/>
</dbReference>
<feature type="transmembrane region" description="Helical" evidence="6">
    <location>
        <begin position="36"/>
        <end position="58"/>
    </location>
</feature>